<protein>
    <submittedName>
        <fullName evidence="1">Uncharacterized protein</fullName>
    </submittedName>
</protein>
<accession>A0AAV4QCX6</accession>
<name>A0AAV4QCX6_9ARAC</name>
<proteinExistence type="predicted"/>
<gene>
    <name evidence="1" type="ORF">CDAR_34631</name>
</gene>
<keyword evidence="2" id="KW-1185">Reference proteome</keyword>
<sequence>MFSGLNGGANEDATPTTRRNARLIRAGDDEQGVYLRARSMPASDSSIIRARSNKPFFFLEIRQIGAREIVGCCSIKPVKKTCFQKSFRYCDANLSTLLGLSSNTCPSLFP</sequence>
<dbReference type="EMBL" id="BPLQ01004357">
    <property type="protein sequence ID" value="GIY07573.1"/>
    <property type="molecule type" value="Genomic_DNA"/>
</dbReference>
<organism evidence="1 2">
    <name type="scientific">Caerostris darwini</name>
    <dbReference type="NCBI Taxonomy" id="1538125"/>
    <lineage>
        <taxon>Eukaryota</taxon>
        <taxon>Metazoa</taxon>
        <taxon>Ecdysozoa</taxon>
        <taxon>Arthropoda</taxon>
        <taxon>Chelicerata</taxon>
        <taxon>Arachnida</taxon>
        <taxon>Araneae</taxon>
        <taxon>Araneomorphae</taxon>
        <taxon>Entelegynae</taxon>
        <taxon>Araneoidea</taxon>
        <taxon>Araneidae</taxon>
        <taxon>Caerostris</taxon>
    </lineage>
</organism>
<comment type="caution">
    <text evidence="1">The sequence shown here is derived from an EMBL/GenBank/DDBJ whole genome shotgun (WGS) entry which is preliminary data.</text>
</comment>
<reference evidence="1 2" key="1">
    <citation type="submission" date="2021-06" db="EMBL/GenBank/DDBJ databases">
        <title>Caerostris darwini draft genome.</title>
        <authorList>
            <person name="Kono N."/>
            <person name="Arakawa K."/>
        </authorList>
    </citation>
    <scope>NUCLEOTIDE SEQUENCE [LARGE SCALE GENOMIC DNA]</scope>
</reference>
<dbReference type="AlphaFoldDB" id="A0AAV4QCX6"/>
<dbReference type="Proteomes" id="UP001054837">
    <property type="component" value="Unassembled WGS sequence"/>
</dbReference>
<evidence type="ECO:0000313" key="1">
    <source>
        <dbReference type="EMBL" id="GIY07573.1"/>
    </source>
</evidence>
<evidence type="ECO:0000313" key="2">
    <source>
        <dbReference type="Proteomes" id="UP001054837"/>
    </source>
</evidence>